<accession>A0AAV1DGI9</accession>
<dbReference type="AlphaFoldDB" id="A0AAV1DGI9"/>
<reference evidence="1" key="1">
    <citation type="submission" date="2023-03" db="EMBL/GenBank/DDBJ databases">
        <authorList>
            <person name="Julca I."/>
        </authorList>
    </citation>
    <scope>NUCLEOTIDE SEQUENCE</scope>
</reference>
<organism evidence="1 2">
    <name type="scientific">Oldenlandia corymbosa var. corymbosa</name>
    <dbReference type="NCBI Taxonomy" id="529605"/>
    <lineage>
        <taxon>Eukaryota</taxon>
        <taxon>Viridiplantae</taxon>
        <taxon>Streptophyta</taxon>
        <taxon>Embryophyta</taxon>
        <taxon>Tracheophyta</taxon>
        <taxon>Spermatophyta</taxon>
        <taxon>Magnoliopsida</taxon>
        <taxon>eudicotyledons</taxon>
        <taxon>Gunneridae</taxon>
        <taxon>Pentapetalae</taxon>
        <taxon>asterids</taxon>
        <taxon>lamiids</taxon>
        <taxon>Gentianales</taxon>
        <taxon>Rubiaceae</taxon>
        <taxon>Rubioideae</taxon>
        <taxon>Spermacoceae</taxon>
        <taxon>Hedyotis-Oldenlandia complex</taxon>
        <taxon>Oldenlandia</taxon>
    </lineage>
</organism>
<keyword evidence="2" id="KW-1185">Reference proteome</keyword>
<evidence type="ECO:0000313" key="2">
    <source>
        <dbReference type="Proteomes" id="UP001161247"/>
    </source>
</evidence>
<sequence>MTNSENHDPDRGPDWMRHEKEEWMMAAGRNLKKLPPLMPWLSQEVKEEHYSGVAPHAKTAWSGLQRMLEEGLYRPRAGWEEGEGEPESGGLICAAAMVGVAVGWLTVELEESAIIEQRWKQQKQVEREDNKKTTIGYCPTKTTRSWNVKEIMPALMKRKATRRRRKKTG</sequence>
<name>A0AAV1DGI9_OLDCO</name>
<dbReference type="Proteomes" id="UP001161247">
    <property type="component" value="Chromosome 5"/>
</dbReference>
<dbReference type="EMBL" id="OX459122">
    <property type="protein sequence ID" value="CAI9105947.1"/>
    <property type="molecule type" value="Genomic_DNA"/>
</dbReference>
<protein>
    <submittedName>
        <fullName evidence="1">OLC1v1004984C1</fullName>
    </submittedName>
</protein>
<evidence type="ECO:0000313" key="1">
    <source>
        <dbReference type="EMBL" id="CAI9105947.1"/>
    </source>
</evidence>
<gene>
    <name evidence="1" type="ORF">OLC1_LOCUS14541</name>
</gene>
<proteinExistence type="predicted"/>